<evidence type="ECO:0000313" key="3">
    <source>
        <dbReference type="Proteomes" id="UP000609064"/>
    </source>
</evidence>
<gene>
    <name evidence="2" type="ORF">GCM10011514_38090</name>
</gene>
<protein>
    <recommendedName>
        <fullName evidence="4">DUF3375 domain-containing protein</fullName>
    </recommendedName>
</protein>
<reference evidence="2" key="1">
    <citation type="journal article" date="2014" name="Int. J. Syst. Evol. Microbiol.">
        <title>Complete genome sequence of Corynebacterium casei LMG S-19264T (=DSM 44701T), isolated from a smear-ripened cheese.</title>
        <authorList>
            <consortium name="US DOE Joint Genome Institute (JGI-PGF)"/>
            <person name="Walter F."/>
            <person name="Albersmeier A."/>
            <person name="Kalinowski J."/>
            <person name="Ruckert C."/>
        </authorList>
    </citation>
    <scope>NUCLEOTIDE SEQUENCE</scope>
    <source>
        <strain evidence="2">CGMCC 1.15958</strain>
    </source>
</reference>
<name>A0A917DV46_9BACT</name>
<feature type="coiled-coil region" evidence="1">
    <location>
        <begin position="137"/>
        <end position="205"/>
    </location>
</feature>
<sequence length="482" mass="57240">MALDYTDFHQVRNLIETNPSIKLLTRSRDTTALVLSFSFWAFKTKNISRYQKSDLTLLLSDFLHDKEIENPRLPREYIDDWVDQGFYRNTTNPSKSDEYFYDITSDTENTLRWLQELNKSEFVGTESRLLDIFNTLREIATRSSENKETRIEQLRKEIKEKELEIEKIKAGEIEVWDSTKIRETFQLLEEKIGRLTSDFRQVEENFRQIDTKLREEIIATSLSKGKFLDNLFRTIDKQIWEKDQGKSFKAFFDFLMNLKRQEELEELTQQVLQLPDIQIFNSNNNLEYLKFNLIDYSDNIHRVNDSIIRSLRRFIESAFFMQNKQIISKIESVLELAVTLKKKSPTERNFIEIDGKLNYDFVMSRKLFEPPNTTKIKAQILEEGENEGNFDILYQQQFINPEELKANIRFMLREQSVVSFSQIIQAFPIQKGLAEIVCYLNLAKDSEQVQKAYVDENADDLIRYQIKDQWQEIVLPKIIFSK</sequence>
<dbReference type="AlphaFoldDB" id="A0A917DV46"/>
<comment type="caution">
    <text evidence="2">The sequence shown here is derived from an EMBL/GenBank/DDBJ whole genome shotgun (WGS) entry which is preliminary data.</text>
</comment>
<evidence type="ECO:0000313" key="2">
    <source>
        <dbReference type="EMBL" id="GGD70391.1"/>
    </source>
</evidence>
<dbReference type="InterPro" id="IPR021804">
    <property type="entry name" value="DUF3375"/>
</dbReference>
<dbReference type="Proteomes" id="UP000609064">
    <property type="component" value="Unassembled WGS sequence"/>
</dbReference>
<reference evidence="2" key="2">
    <citation type="submission" date="2020-09" db="EMBL/GenBank/DDBJ databases">
        <authorList>
            <person name="Sun Q."/>
            <person name="Zhou Y."/>
        </authorList>
    </citation>
    <scope>NUCLEOTIDE SEQUENCE</scope>
    <source>
        <strain evidence="2">CGMCC 1.15958</strain>
    </source>
</reference>
<keyword evidence="1" id="KW-0175">Coiled coil</keyword>
<keyword evidence="3" id="KW-1185">Reference proteome</keyword>
<proteinExistence type="predicted"/>
<organism evidence="2 3">
    <name type="scientific">Emticicia aquatilis</name>
    <dbReference type="NCBI Taxonomy" id="1537369"/>
    <lineage>
        <taxon>Bacteria</taxon>
        <taxon>Pseudomonadati</taxon>
        <taxon>Bacteroidota</taxon>
        <taxon>Cytophagia</taxon>
        <taxon>Cytophagales</taxon>
        <taxon>Leadbetterellaceae</taxon>
        <taxon>Emticicia</taxon>
    </lineage>
</organism>
<dbReference type="Pfam" id="PF11855">
    <property type="entry name" value="DUF3375"/>
    <property type="match status" value="1"/>
</dbReference>
<accession>A0A917DV46</accession>
<evidence type="ECO:0000256" key="1">
    <source>
        <dbReference type="SAM" id="Coils"/>
    </source>
</evidence>
<evidence type="ECO:0008006" key="4">
    <source>
        <dbReference type="Google" id="ProtNLM"/>
    </source>
</evidence>
<dbReference type="EMBL" id="BMKK01000008">
    <property type="protein sequence ID" value="GGD70391.1"/>
    <property type="molecule type" value="Genomic_DNA"/>
</dbReference>
<dbReference type="RefSeq" id="WP_188768345.1">
    <property type="nucleotide sequence ID" value="NZ_BMKK01000008.1"/>
</dbReference>